<dbReference type="AlphaFoldDB" id="A0A1X7SP33"/>
<evidence type="ECO:0000313" key="1">
    <source>
        <dbReference type="EnsemblMetazoa" id="Aqu2.1.03847_001"/>
    </source>
</evidence>
<protein>
    <submittedName>
        <fullName evidence="1">Uncharacterized protein</fullName>
    </submittedName>
</protein>
<organism evidence="1">
    <name type="scientific">Amphimedon queenslandica</name>
    <name type="common">Sponge</name>
    <dbReference type="NCBI Taxonomy" id="400682"/>
    <lineage>
        <taxon>Eukaryota</taxon>
        <taxon>Metazoa</taxon>
        <taxon>Porifera</taxon>
        <taxon>Demospongiae</taxon>
        <taxon>Heteroscleromorpha</taxon>
        <taxon>Haplosclerida</taxon>
        <taxon>Niphatidae</taxon>
        <taxon>Amphimedon</taxon>
    </lineage>
</organism>
<proteinExistence type="predicted"/>
<dbReference type="EnsemblMetazoa" id="Aqu2.1.03847_001">
    <property type="protein sequence ID" value="Aqu2.1.03847_001"/>
    <property type="gene ID" value="Aqu2.1.03847"/>
</dbReference>
<name>A0A1X7SP33_AMPQE</name>
<sequence>PLSLSSLSSSLIEQYSLMQCDWYIPNASSICLKQCLTIFKPPLQSLLIKCFLATSISLLCILSTAAASFSREYSNNILGLIVCFITKH</sequence>
<reference evidence="1" key="1">
    <citation type="submission" date="2017-05" db="UniProtKB">
        <authorList>
            <consortium name="EnsemblMetazoa"/>
        </authorList>
    </citation>
    <scope>IDENTIFICATION</scope>
</reference>
<accession>A0A1X7SP33</accession>
<dbReference type="InParanoid" id="A0A1X7SP33"/>